<evidence type="ECO:0000259" key="6">
    <source>
        <dbReference type="PROSITE" id="PS50975"/>
    </source>
</evidence>
<dbReference type="PROSITE" id="PS50980">
    <property type="entry name" value="COA_CT_NTER"/>
    <property type="match status" value="1"/>
</dbReference>
<dbReference type="Pfam" id="PF00289">
    <property type="entry name" value="Biotin_carb_N"/>
    <property type="match status" value="1"/>
</dbReference>
<dbReference type="SUPFAM" id="SSF52440">
    <property type="entry name" value="PreATP-grasp domain"/>
    <property type="match status" value="1"/>
</dbReference>
<dbReference type="RefSeq" id="WP_042545497.1">
    <property type="nucleotide sequence ID" value="NZ_JXSQ01000046.1"/>
</dbReference>
<dbReference type="Proteomes" id="UP000032120">
    <property type="component" value="Unassembled WGS sequence"/>
</dbReference>
<dbReference type="OrthoDB" id="9760256at2"/>
<dbReference type="PROSITE" id="PS50979">
    <property type="entry name" value="BC"/>
    <property type="match status" value="1"/>
</dbReference>
<feature type="domain" description="ATP-grasp" evidence="6">
    <location>
        <begin position="118"/>
        <end position="312"/>
    </location>
</feature>
<dbReference type="PANTHER" id="PTHR48095">
    <property type="entry name" value="PYRUVATE CARBOXYLASE SUBUNIT A"/>
    <property type="match status" value="1"/>
</dbReference>
<dbReference type="InterPro" id="IPR011764">
    <property type="entry name" value="Biotin_carboxylation_dom"/>
</dbReference>
<evidence type="ECO:0000256" key="3">
    <source>
        <dbReference type="ARBA" id="ARBA00022840"/>
    </source>
</evidence>
<keyword evidence="1" id="KW-0436">Ligase</keyword>
<dbReference type="Pfam" id="PF02786">
    <property type="entry name" value="CPSase_L_D2"/>
    <property type="match status" value="1"/>
</dbReference>
<keyword evidence="2 4" id="KW-0547">Nucleotide-binding</keyword>
<dbReference type="Gene3D" id="2.40.50.100">
    <property type="match status" value="1"/>
</dbReference>
<organism evidence="10 11">
    <name type="scientific">Leucobacter komagatae</name>
    <dbReference type="NCBI Taxonomy" id="55969"/>
    <lineage>
        <taxon>Bacteria</taxon>
        <taxon>Bacillati</taxon>
        <taxon>Actinomycetota</taxon>
        <taxon>Actinomycetes</taxon>
        <taxon>Micrococcales</taxon>
        <taxon>Microbacteriaceae</taxon>
        <taxon>Leucobacter</taxon>
    </lineage>
</organism>
<dbReference type="PANTHER" id="PTHR48095:SF5">
    <property type="entry name" value="BLL7292 PROTEIN"/>
    <property type="match status" value="1"/>
</dbReference>
<dbReference type="InterPro" id="IPR005482">
    <property type="entry name" value="Biotin_COase_C"/>
</dbReference>
<dbReference type="Gene3D" id="3.30.470.20">
    <property type="entry name" value="ATP-grasp fold, B domain"/>
    <property type="match status" value="1"/>
</dbReference>
<protein>
    <recommendedName>
        <fullName evidence="12">Acetyl-CoA carboxylase</fullName>
    </recommendedName>
</protein>
<dbReference type="SUPFAM" id="SSF52096">
    <property type="entry name" value="ClpP/crotonase"/>
    <property type="match status" value="2"/>
</dbReference>
<dbReference type="PROSITE" id="PS50975">
    <property type="entry name" value="ATP_GRASP"/>
    <property type="match status" value="1"/>
</dbReference>
<evidence type="ECO:0000256" key="2">
    <source>
        <dbReference type="ARBA" id="ARBA00022741"/>
    </source>
</evidence>
<dbReference type="GO" id="GO:0005524">
    <property type="term" value="F:ATP binding"/>
    <property type="evidence" value="ECO:0007669"/>
    <property type="project" value="UniProtKB-UniRule"/>
</dbReference>
<dbReference type="EMBL" id="JXSQ01000046">
    <property type="protein sequence ID" value="KIP51313.1"/>
    <property type="molecule type" value="Genomic_DNA"/>
</dbReference>
<feature type="domain" description="Biotin carboxylation" evidence="7">
    <location>
        <begin position="1"/>
        <end position="448"/>
    </location>
</feature>
<dbReference type="InterPro" id="IPR011761">
    <property type="entry name" value="ATP-grasp"/>
</dbReference>
<dbReference type="InterPro" id="IPR011763">
    <property type="entry name" value="COA_CT_C"/>
</dbReference>
<dbReference type="Pfam" id="PF01039">
    <property type="entry name" value="Carboxyl_trans"/>
    <property type="match status" value="1"/>
</dbReference>
<dbReference type="InterPro" id="IPR034733">
    <property type="entry name" value="AcCoA_carboxyl_beta"/>
</dbReference>
<feature type="region of interest" description="Disordered" evidence="5">
    <location>
        <begin position="458"/>
        <end position="487"/>
    </location>
</feature>
<dbReference type="InterPro" id="IPR011053">
    <property type="entry name" value="Single_hybrid_motif"/>
</dbReference>
<dbReference type="SUPFAM" id="SSF51230">
    <property type="entry name" value="Single hybrid motif"/>
    <property type="match status" value="1"/>
</dbReference>
<keyword evidence="3 4" id="KW-0067">ATP-binding</keyword>
<dbReference type="InterPro" id="IPR051602">
    <property type="entry name" value="ACC_Biotin_Carboxylase"/>
</dbReference>
<evidence type="ECO:0000259" key="7">
    <source>
        <dbReference type="PROSITE" id="PS50979"/>
    </source>
</evidence>
<comment type="caution">
    <text evidence="10">The sequence shown here is derived from an EMBL/GenBank/DDBJ whole genome shotgun (WGS) entry which is preliminary data.</text>
</comment>
<dbReference type="InterPro" id="IPR029045">
    <property type="entry name" value="ClpP/crotonase-like_dom_sf"/>
</dbReference>
<dbReference type="SMART" id="SM00878">
    <property type="entry name" value="Biotin_carb_C"/>
    <property type="match status" value="1"/>
</dbReference>
<evidence type="ECO:0008006" key="12">
    <source>
        <dbReference type="Google" id="ProtNLM"/>
    </source>
</evidence>
<dbReference type="SUPFAM" id="SSF56059">
    <property type="entry name" value="Glutathione synthetase ATP-binding domain-like"/>
    <property type="match status" value="1"/>
</dbReference>
<evidence type="ECO:0000259" key="9">
    <source>
        <dbReference type="PROSITE" id="PS50989"/>
    </source>
</evidence>
<name>A0A0D0IP41_9MICO</name>
<dbReference type="InterPro" id="IPR011054">
    <property type="entry name" value="Rudment_hybrid_motif"/>
</dbReference>
<dbReference type="PROSITE" id="PS00867">
    <property type="entry name" value="CPSASE_2"/>
    <property type="match status" value="1"/>
</dbReference>
<dbReference type="InterPro" id="IPR016185">
    <property type="entry name" value="PreATP-grasp_dom_sf"/>
</dbReference>
<sequence>MTTLLVANRGEIAIRILRTARDLGIRTVAVFPRNDAGAMHARLADVAVELSGLGPRAYLDGAQLVEAAAAAGADLVHPGYGFLAESPEFARACGAAGLTFLGPSPEALSAAGSKTETHELAASLAIPVPDSTGVLSEAGPAIALLAAHPAGIVLKAVAGGGGRGIAVVHEAAQIPGALARCRAEAQHGFGDDRVFAQQLFPLARHIEVQGIGGPDGVRILGDRDCSLQRRRQKVVEIAPAPGLTPGLRRDLHAAAQRLLESLAYTSLATVEFLVREGEWVLLEINPRIQVEHTVTEAVTGLDLVACQVGLGLGHSLAELGIADDALSDAHAHRESAIQLRISAETIAEDGTLSPASGTIDTLDFPTGHGVRVDTWVHSGSHIGARYDTLLAKLIVTGRDLRACASRAERALDEFRCSGVAMNAGFLAAVLSRAPLGAAHTGWIDEQLRALLTDASDVSRETFREQEPSPGSSSGARSSTESRERPLEGSFALASGEVTVNAPLSGTVVSLEQAPGELGLIEAMKMHHPIPAPAHTEARPLVTVGTTVARGEPVFAIRPLEHAEETETRAPTADVHPGVDEVIKRHEHTRDEARAASVAKIHARNRRTARENLADLLVPGSFVEYGPLAIAAQTARRSVADLVANTSGDGIIGGVGSVRTPAGPRRAVVMSYDYMVLAGTQGARNHAKTDRLLSVARSKRLPVVLFAEGGGGRPGDTDVPPGAHLNVLTFASLAALKGVVPIVSIVSGRCFAGNAALAGIGDVIIATAEANLGMGGPAMIEGGGLGRWSPEEIGPASLHATTGAVDAVVADDAAAVAAAQQFLGLVSRAPGSAEPDIPATAPPQALARAAVPGNRLRAYDMRALIDTVVDVGSFFELRREFAPGAVTGFARVAGRAVGVIANDNHHLGGAIDVDAARSFIELLEVADAHGLPVVSFVDTPGFIVGPEAEQEPGVKVFGRLFTAGAKLSVPIGAVIVRKAYGLGAMAMAAGSLISSQFTVAWPSGELGPMGLEGAVRLGFAKELAAIEDEALRAARYDELVAAAYEQGRAMTAAELFDVDDVIDPADTRSWIMTL</sequence>
<dbReference type="GO" id="GO:0046872">
    <property type="term" value="F:metal ion binding"/>
    <property type="evidence" value="ECO:0007669"/>
    <property type="project" value="InterPro"/>
</dbReference>
<evidence type="ECO:0000313" key="11">
    <source>
        <dbReference type="Proteomes" id="UP000032120"/>
    </source>
</evidence>
<feature type="domain" description="CoA carboxyltransferase C-terminal" evidence="9">
    <location>
        <begin position="841"/>
        <end position="1073"/>
    </location>
</feature>
<feature type="compositionally biased region" description="Low complexity" evidence="5">
    <location>
        <begin position="467"/>
        <end position="478"/>
    </location>
</feature>
<evidence type="ECO:0000259" key="8">
    <source>
        <dbReference type="PROSITE" id="PS50980"/>
    </source>
</evidence>
<gene>
    <name evidence="10" type="ORF">SD72_16145</name>
</gene>
<dbReference type="InterPro" id="IPR005479">
    <property type="entry name" value="CPAse_ATP-bd"/>
</dbReference>
<dbReference type="AlphaFoldDB" id="A0A0D0IP41"/>
<dbReference type="Gene3D" id="3.90.226.10">
    <property type="entry name" value="2-enoyl-CoA Hydratase, Chain A, domain 1"/>
    <property type="match status" value="2"/>
</dbReference>
<dbReference type="InterPro" id="IPR011762">
    <property type="entry name" value="COA_CT_N"/>
</dbReference>
<evidence type="ECO:0000313" key="10">
    <source>
        <dbReference type="EMBL" id="KIP51313.1"/>
    </source>
</evidence>
<dbReference type="CDD" id="cd06850">
    <property type="entry name" value="biotinyl_domain"/>
    <property type="match status" value="1"/>
</dbReference>
<dbReference type="SUPFAM" id="SSF51246">
    <property type="entry name" value="Rudiment single hybrid motif"/>
    <property type="match status" value="1"/>
</dbReference>
<evidence type="ECO:0000256" key="5">
    <source>
        <dbReference type="SAM" id="MobiDB-lite"/>
    </source>
</evidence>
<dbReference type="Pfam" id="PF02785">
    <property type="entry name" value="Biotin_carb_C"/>
    <property type="match status" value="1"/>
</dbReference>
<evidence type="ECO:0000256" key="1">
    <source>
        <dbReference type="ARBA" id="ARBA00022598"/>
    </source>
</evidence>
<dbReference type="GO" id="GO:0016874">
    <property type="term" value="F:ligase activity"/>
    <property type="evidence" value="ECO:0007669"/>
    <property type="project" value="UniProtKB-KW"/>
</dbReference>
<keyword evidence="11" id="KW-1185">Reference proteome</keyword>
<dbReference type="PROSITE" id="PS50989">
    <property type="entry name" value="COA_CT_CTER"/>
    <property type="match status" value="1"/>
</dbReference>
<evidence type="ECO:0000256" key="4">
    <source>
        <dbReference type="PROSITE-ProRule" id="PRU00409"/>
    </source>
</evidence>
<proteinExistence type="predicted"/>
<feature type="domain" description="CoA carboxyltransferase N-terminal" evidence="8">
    <location>
        <begin position="575"/>
        <end position="838"/>
    </location>
</feature>
<reference evidence="10 11" key="1">
    <citation type="submission" date="2015-01" db="EMBL/GenBank/DDBJ databases">
        <title>Draft genome sequence of Leucobacter komagatae strain VKM ST2845.</title>
        <authorList>
            <person name="Karlyshev A.V."/>
            <person name="Kudryashova E.B."/>
        </authorList>
    </citation>
    <scope>NUCLEOTIDE SEQUENCE [LARGE SCALE GENOMIC DNA]</scope>
    <source>
        <strain evidence="10 11">VKM ST2845</strain>
    </source>
</reference>
<dbReference type="InterPro" id="IPR005481">
    <property type="entry name" value="BC-like_N"/>
</dbReference>
<accession>A0A0D0IP41</accession>